<evidence type="ECO:0000313" key="2">
    <source>
        <dbReference type="Proteomes" id="UP000276133"/>
    </source>
</evidence>
<name>A0A3M7PEV0_BRAPC</name>
<accession>A0A3M7PEV0</accession>
<protein>
    <submittedName>
        <fullName evidence="1">Uncharacterized protein</fullName>
    </submittedName>
</protein>
<dbReference type="EMBL" id="REGN01011539">
    <property type="protein sequence ID" value="RMZ97217.1"/>
    <property type="molecule type" value="Genomic_DNA"/>
</dbReference>
<reference evidence="1 2" key="1">
    <citation type="journal article" date="2018" name="Sci. Rep.">
        <title>Genomic signatures of local adaptation to the degree of environmental predictability in rotifers.</title>
        <authorList>
            <person name="Franch-Gras L."/>
            <person name="Hahn C."/>
            <person name="Garcia-Roger E.M."/>
            <person name="Carmona M.J."/>
            <person name="Serra M."/>
            <person name="Gomez A."/>
        </authorList>
    </citation>
    <scope>NUCLEOTIDE SEQUENCE [LARGE SCALE GENOMIC DNA]</scope>
    <source>
        <strain evidence="1">HYR1</strain>
    </source>
</reference>
<comment type="caution">
    <text evidence="1">The sequence shown here is derived from an EMBL/GenBank/DDBJ whole genome shotgun (WGS) entry which is preliminary data.</text>
</comment>
<organism evidence="1 2">
    <name type="scientific">Brachionus plicatilis</name>
    <name type="common">Marine rotifer</name>
    <name type="synonym">Brachionus muelleri</name>
    <dbReference type="NCBI Taxonomy" id="10195"/>
    <lineage>
        <taxon>Eukaryota</taxon>
        <taxon>Metazoa</taxon>
        <taxon>Spiralia</taxon>
        <taxon>Gnathifera</taxon>
        <taxon>Rotifera</taxon>
        <taxon>Eurotatoria</taxon>
        <taxon>Monogononta</taxon>
        <taxon>Pseudotrocha</taxon>
        <taxon>Ploima</taxon>
        <taxon>Brachionidae</taxon>
        <taxon>Brachionus</taxon>
    </lineage>
</organism>
<evidence type="ECO:0000313" key="1">
    <source>
        <dbReference type="EMBL" id="RMZ97217.1"/>
    </source>
</evidence>
<sequence>MSIVASKFLAVNLDPCGLLIQSHNFDLNVTYKQVWSFFYYLKLPVSSKTHFAKFFSFTLFFKSPEVLQFEKKESATDQLSQKKHN</sequence>
<keyword evidence="2" id="KW-1185">Reference proteome</keyword>
<dbReference type="Proteomes" id="UP000276133">
    <property type="component" value="Unassembled WGS sequence"/>
</dbReference>
<gene>
    <name evidence="1" type="ORF">BpHYR1_053443</name>
</gene>
<dbReference type="AlphaFoldDB" id="A0A3M7PEV0"/>
<proteinExistence type="predicted"/>